<dbReference type="EMBL" id="JBHLZP010000029">
    <property type="protein sequence ID" value="MFB9831812.1"/>
    <property type="molecule type" value="Genomic_DNA"/>
</dbReference>
<dbReference type="InterPro" id="IPR010982">
    <property type="entry name" value="Lambda_DNA-bd_dom_sf"/>
</dbReference>
<sequence>MTFGEYMRALMAEREISLRKLAGALPANVGYLSKISRDLQRPSEEMARRVDNALGAGGALAAFVRPDRGTVPTVRMPTPTQFAHWIESTNTGPSTIAFFEQETRRIAVDYASRAPMEVLADTSALLGEVTGLLQDGRQRLTQTSALFCTASELFAVQCLLAGDIGRYGPARAYGHTAWLCAEEADSDLHRALARSAQSKTAKWEQRYGEAAAFARQGYECSPPIEARILLASQEANALQSLGDLAGAEEALFRARQARDELPPGADLGSAWACPRPRQATYALQVAIGAYDPAWVLREVQAADDAWSEGDLWVYGTWSQVRVGAGIAHAMAGEVDGAAEEVAPVLELPPELRVVTIAGRLGVVERQLAQRRYAGSGAANNLREQIKDFRAGALHRRALTPQEDG</sequence>
<accession>A0ABV5YCJ4</accession>
<keyword evidence="2" id="KW-1185">Reference proteome</keyword>
<dbReference type="RefSeq" id="WP_378196655.1">
    <property type="nucleotide sequence ID" value="NZ_JBHLZP010000029.1"/>
</dbReference>
<dbReference type="Gene3D" id="1.10.260.40">
    <property type="entry name" value="lambda repressor-like DNA-binding domains"/>
    <property type="match status" value="1"/>
</dbReference>
<evidence type="ECO:0000313" key="1">
    <source>
        <dbReference type="EMBL" id="MFB9831812.1"/>
    </source>
</evidence>
<organism evidence="1 2">
    <name type="scientific">Actinoallomurus acaciae</name>
    <dbReference type="NCBI Taxonomy" id="502577"/>
    <lineage>
        <taxon>Bacteria</taxon>
        <taxon>Bacillati</taxon>
        <taxon>Actinomycetota</taxon>
        <taxon>Actinomycetes</taxon>
        <taxon>Streptosporangiales</taxon>
        <taxon>Thermomonosporaceae</taxon>
        <taxon>Actinoallomurus</taxon>
    </lineage>
</organism>
<proteinExistence type="predicted"/>
<dbReference type="SUPFAM" id="SSF47413">
    <property type="entry name" value="lambda repressor-like DNA-binding domains"/>
    <property type="match status" value="1"/>
</dbReference>
<name>A0ABV5YCJ4_9ACTN</name>
<dbReference type="Proteomes" id="UP001589627">
    <property type="component" value="Unassembled WGS sequence"/>
</dbReference>
<protein>
    <submittedName>
        <fullName evidence="1">Helix-turn-helix domain-containing protein</fullName>
    </submittedName>
</protein>
<reference evidence="1 2" key="1">
    <citation type="submission" date="2024-09" db="EMBL/GenBank/DDBJ databases">
        <authorList>
            <person name="Sun Q."/>
            <person name="Mori K."/>
        </authorList>
    </citation>
    <scope>NUCLEOTIDE SEQUENCE [LARGE SCALE GENOMIC DNA]</scope>
    <source>
        <strain evidence="1 2">TBRC 0563</strain>
    </source>
</reference>
<evidence type="ECO:0000313" key="2">
    <source>
        <dbReference type="Proteomes" id="UP001589627"/>
    </source>
</evidence>
<gene>
    <name evidence="1" type="ORF">ACFFNX_06380</name>
</gene>
<comment type="caution">
    <text evidence="1">The sequence shown here is derived from an EMBL/GenBank/DDBJ whole genome shotgun (WGS) entry which is preliminary data.</text>
</comment>